<accession>D1H0L1</accession>
<gene>
    <name evidence="3" type="primary">ravX2</name>
</gene>
<keyword evidence="2" id="KW-1133">Transmembrane helix</keyword>
<feature type="compositionally biased region" description="Gly residues" evidence="1">
    <location>
        <begin position="32"/>
        <end position="41"/>
    </location>
</feature>
<feature type="transmembrane region" description="Helical" evidence="2">
    <location>
        <begin position="112"/>
        <end position="134"/>
    </location>
</feature>
<reference evidence="3" key="1">
    <citation type="journal article" date="2010" name="ChemBioChem">
        <title>Cloning and characterization of the ravidomycin and chrysomycin biosynthetic gene clusters.</title>
        <authorList>
            <person name="Kharel M.K."/>
            <person name="Nybo S.E."/>
            <person name="Shepherd M.D."/>
            <person name="Rohr J."/>
        </authorList>
    </citation>
    <scope>NUCLEOTIDE SEQUENCE</scope>
    <source>
        <strain evidence="3">C23201NS3</strain>
    </source>
</reference>
<feature type="compositionally biased region" description="Pro residues" evidence="1">
    <location>
        <begin position="79"/>
        <end position="101"/>
    </location>
</feature>
<dbReference type="AlphaFoldDB" id="D1H0L1"/>
<keyword evidence="2" id="KW-0472">Membrane</keyword>
<organism evidence="3">
    <name type="scientific">Streptomyces ravidus</name>
    <dbReference type="NCBI Taxonomy" id="691266"/>
    <lineage>
        <taxon>Bacteria</taxon>
        <taxon>Bacillati</taxon>
        <taxon>Actinomycetota</taxon>
        <taxon>Actinomycetes</taxon>
        <taxon>Kitasatosporales</taxon>
        <taxon>Streptomycetaceae</taxon>
        <taxon>Streptomyces</taxon>
    </lineage>
</organism>
<dbReference type="Pfam" id="PF19136">
    <property type="entry name" value="DUF5819"/>
    <property type="match status" value="1"/>
</dbReference>
<proteinExistence type="predicted"/>
<evidence type="ECO:0000256" key="2">
    <source>
        <dbReference type="SAM" id="Phobius"/>
    </source>
</evidence>
<feature type="compositionally biased region" description="Basic and acidic residues" evidence="1">
    <location>
        <begin position="50"/>
        <end position="64"/>
    </location>
</feature>
<protein>
    <submittedName>
        <fullName evidence="3">Uncharacterized protein ravX2</fullName>
    </submittedName>
</protein>
<evidence type="ECO:0000313" key="3">
    <source>
        <dbReference type="EMBL" id="CBH32820.1"/>
    </source>
</evidence>
<dbReference type="InterPro" id="IPR043857">
    <property type="entry name" value="DUF5819"/>
</dbReference>
<sequence length="270" mass="28709">MNSYEDRGEGESEDADDASTGVTGPPAPTAGGATGAGGAPAAGGTPEASKVPEDLEAPENREAPENPEAPDGLQAPDTPEAPEPTDPAPDAPTGPPPPPPAGIAALTLPYQIAAAVVLGLLALAACIHLAMTFLHVAPSNTVTKEYGKQIDAWIYPEFEQNWKLFAPNPLQQNIGVQVKAEVKTADGALRTTEWIDLAAEDAEAIRGNLLPSHTQQNMLRRSWDFYQNTHDSQNRSTEARGPLAENYLRRLVMLRLADRDLGGEVERIQI</sequence>
<evidence type="ECO:0000256" key="1">
    <source>
        <dbReference type="SAM" id="MobiDB-lite"/>
    </source>
</evidence>
<feature type="compositionally biased region" description="Basic and acidic residues" evidence="1">
    <location>
        <begin position="1"/>
        <end position="10"/>
    </location>
</feature>
<name>D1H0L1_9ACTN</name>
<dbReference type="EMBL" id="FN565485">
    <property type="protein sequence ID" value="CBH32820.1"/>
    <property type="molecule type" value="Genomic_DNA"/>
</dbReference>
<feature type="region of interest" description="Disordered" evidence="1">
    <location>
        <begin position="1"/>
        <end position="102"/>
    </location>
</feature>
<keyword evidence="2" id="KW-0812">Transmembrane</keyword>